<evidence type="ECO:0000313" key="4">
    <source>
        <dbReference type="EMBL" id="NDU96681.1"/>
    </source>
</evidence>
<dbReference type="Pfam" id="PF22352">
    <property type="entry name" value="K319L-like_PKD"/>
    <property type="match status" value="2"/>
</dbReference>
<sequence length="561" mass="59220">MTIHSLQRALGRTCLLFWLALSSLAFLGCSNKKNSDPAPEITVSNALVSGTVNNKTTISASATGGQGTLTYAWVIKSAPTDSKAVLLNATTLNPELTPDKPGTYIISLTVTDENGKKETAEITINVSLPGKPPVISLASSLSVETGKETSIDGSKSSDPDGDKLTYAWTIKTKPTGSNATLSNAQSATAGLTADVAGTYVLSLTVSDGIWPSVSQDVTVTASAPPTRSVTGSWTSADGTSGGTDYTSRNKFYSFEVATDNKPVSLTLTSSDINVGLALYDPQGTRIANRGTGRSIVIDNTAKAGTYSVMVYTGQRYDVGAFRLTGLGISSDFTLQPANRAQAANVSFGSEGGGGGIGNRLPISPRNHYYTFEVTEDNTPVDINVSSANLSFWLNLRNPSGAEESYTFGLMPVGTPRYIIKSLNKGTYGLYIGTGARDDIGTYSLEVIGKVQNLKQREYNSAILTDSYIGKNGVITYTLNVTEDNMAMDISLRSPDIVGGVTLINPSGTRVDYTVVASNYSYLINSVNKGVYKIEVKPGSAASGVGKYTLSVYGKFSDLKKQ</sequence>
<protein>
    <recommendedName>
        <fullName evidence="3">PKD domain-containing protein</fullName>
    </recommendedName>
</protein>
<dbReference type="Pfam" id="PF04151">
    <property type="entry name" value="PPC"/>
    <property type="match status" value="1"/>
</dbReference>
<proteinExistence type="predicted"/>
<comment type="caution">
    <text evidence="4">The sequence shown here is derived from an EMBL/GenBank/DDBJ whole genome shotgun (WGS) entry which is preliminary data.</text>
</comment>
<dbReference type="EMBL" id="JAAFZH010000007">
    <property type="protein sequence ID" value="NDU96681.1"/>
    <property type="molecule type" value="Genomic_DNA"/>
</dbReference>
<organism evidence="4 5">
    <name type="scientific">Spirosoma terrae</name>
    <dbReference type="NCBI Taxonomy" id="1968276"/>
    <lineage>
        <taxon>Bacteria</taxon>
        <taxon>Pseudomonadati</taxon>
        <taxon>Bacteroidota</taxon>
        <taxon>Cytophagia</taxon>
        <taxon>Cytophagales</taxon>
        <taxon>Cytophagaceae</taxon>
        <taxon>Spirosoma</taxon>
    </lineage>
</organism>
<comment type="cofactor">
    <cofactor evidence="1">
        <name>Ca(2+)</name>
        <dbReference type="ChEBI" id="CHEBI:29108"/>
    </cofactor>
</comment>
<dbReference type="Proteomes" id="UP000474175">
    <property type="component" value="Unassembled WGS sequence"/>
</dbReference>
<dbReference type="InterPro" id="IPR013783">
    <property type="entry name" value="Ig-like_fold"/>
</dbReference>
<feature type="domain" description="PKD" evidence="3">
    <location>
        <begin position="39"/>
        <end position="126"/>
    </location>
</feature>
<gene>
    <name evidence="4" type="ORF">GK108_17495</name>
</gene>
<dbReference type="SUPFAM" id="SSF49299">
    <property type="entry name" value="PKD domain"/>
    <property type="match status" value="2"/>
</dbReference>
<dbReference type="GO" id="GO:0031410">
    <property type="term" value="C:cytoplasmic vesicle"/>
    <property type="evidence" value="ECO:0007669"/>
    <property type="project" value="TreeGrafter"/>
</dbReference>
<dbReference type="InterPro" id="IPR007280">
    <property type="entry name" value="Peptidase_C_arc/bac"/>
</dbReference>
<dbReference type="InterPro" id="IPR000601">
    <property type="entry name" value="PKD_dom"/>
</dbReference>
<dbReference type="PANTHER" id="PTHR46182:SF2">
    <property type="entry name" value="FI19480P1"/>
    <property type="match status" value="1"/>
</dbReference>
<dbReference type="PANTHER" id="PTHR46182">
    <property type="entry name" value="FI19480P1"/>
    <property type="match status" value="1"/>
</dbReference>
<evidence type="ECO:0000259" key="3">
    <source>
        <dbReference type="PROSITE" id="PS50093"/>
    </source>
</evidence>
<evidence type="ECO:0000256" key="1">
    <source>
        <dbReference type="ARBA" id="ARBA00001913"/>
    </source>
</evidence>
<evidence type="ECO:0000256" key="2">
    <source>
        <dbReference type="SAM" id="MobiDB-lite"/>
    </source>
</evidence>
<dbReference type="InterPro" id="IPR029865">
    <property type="entry name" value="KIAA0319-like"/>
</dbReference>
<dbReference type="PROSITE" id="PS50093">
    <property type="entry name" value="PKD"/>
    <property type="match status" value="1"/>
</dbReference>
<dbReference type="RefSeq" id="WP_163951308.1">
    <property type="nucleotide sequence ID" value="NZ_JAAFZH010000007.1"/>
</dbReference>
<dbReference type="Gene3D" id="2.60.40.10">
    <property type="entry name" value="Immunoglobulins"/>
    <property type="match status" value="2"/>
</dbReference>
<dbReference type="GO" id="GO:0016020">
    <property type="term" value="C:membrane"/>
    <property type="evidence" value="ECO:0007669"/>
    <property type="project" value="TreeGrafter"/>
</dbReference>
<dbReference type="InterPro" id="IPR035986">
    <property type="entry name" value="PKD_dom_sf"/>
</dbReference>
<dbReference type="Gene3D" id="2.60.120.380">
    <property type="match status" value="1"/>
</dbReference>
<dbReference type="SMART" id="SM00089">
    <property type="entry name" value="PKD"/>
    <property type="match status" value="2"/>
</dbReference>
<keyword evidence="5" id="KW-1185">Reference proteome</keyword>
<accession>A0A6L9LC32</accession>
<feature type="region of interest" description="Disordered" evidence="2">
    <location>
        <begin position="222"/>
        <end position="241"/>
    </location>
</feature>
<reference evidence="4 5" key="1">
    <citation type="submission" date="2020-02" db="EMBL/GenBank/DDBJ databases">
        <title>Draft genome sequence of two Spirosoma agri KCTC 52727 and Spirosoma terrae KCTC 52035.</title>
        <authorList>
            <person name="Rojas J."/>
            <person name="Ambika Manirajan B."/>
            <person name="Suarez C."/>
            <person name="Ratering S."/>
            <person name="Schnell S."/>
        </authorList>
    </citation>
    <scope>NUCLEOTIDE SEQUENCE [LARGE SCALE GENOMIC DNA]</scope>
    <source>
        <strain evidence="4 5">KCTC 52035</strain>
    </source>
</reference>
<dbReference type="AlphaFoldDB" id="A0A6L9LC32"/>
<evidence type="ECO:0000313" key="5">
    <source>
        <dbReference type="Proteomes" id="UP000474175"/>
    </source>
</evidence>
<dbReference type="InterPro" id="IPR022409">
    <property type="entry name" value="PKD/Chitinase_dom"/>
</dbReference>
<name>A0A6L9LC32_9BACT</name>